<accession>A0A0W4ZSH3</accession>
<gene>
    <name evidence="2" type="ORF">T551_01386</name>
</gene>
<dbReference type="AlphaFoldDB" id="A0A0W4ZSH3"/>
<comment type="caution">
    <text evidence="2">The sequence shown here is derived from an EMBL/GenBank/DDBJ whole genome shotgun (WGS) entry which is preliminary data.</text>
</comment>
<dbReference type="VEuPathDB" id="FungiDB:T551_01386"/>
<dbReference type="EMBL" id="LFWA01000005">
    <property type="protein sequence ID" value="KTW31314.1"/>
    <property type="molecule type" value="Genomic_DNA"/>
</dbReference>
<name>A0A0W4ZSH3_PNEJ7</name>
<evidence type="ECO:0000313" key="3">
    <source>
        <dbReference type="Proteomes" id="UP000053447"/>
    </source>
</evidence>
<evidence type="ECO:0000256" key="1">
    <source>
        <dbReference type="SAM" id="MobiDB-lite"/>
    </source>
</evidence>
<keyword evidence="3" id="KW-1185">Reference proteome</keyword>
<dbReference type="OrthoDB" id="4590138at2759"/>
<dbReference type="Proteomes" id="UP000053447">
    <property type="component" value="Unassembled WGS sequence"/>
</dbReference>
<reference evidence="3" key="1">
    <citation type="journal article" date="2016" name="Nat. Commun.">
        <title>Genome analysis of three Pneumocystis species reveals adaptation mechanisms to life exclusively in mammalian hosts.</title>
        <authorList>
            <person name="Ma L."/>
            <person name="Chen Z."/>
            <person name="Huang D.W."/>
            <person name="Kutty G."/>
            <person name="Ishihara M."/>
            <person name="Wang H."/>
            <person name="Abouelleil A."/>
            <person name="Bishop L."/>
            <person name="Davey E."/>
            <person name="Deng R."/>
            <person name="Deng X."/>
            <person name="Fan L."/>
            <person name="Fantoni G."/>
            <person name="Fitzgerald M."/>
            <person name="Gogineni E."/>
            <person name="Goldberg J.M."/>
            <person name="Handley G."/>
            <person name="Hu X."/>
            <person name="Huber C."/>
            <person name="Jiao X."/>
            <person name="Jones K."/>
            <person name="Levin J.Z."/>
            <person name="Liu Y."/>
            <person name="Macdonald P."/>
            <person name="Melnikov A."/>
            <person name="Raley C."/>
            <person name="Sassi M."/>
            <person name="Sherman B.T."/>
            <person name="Song X."/>
            <person name="Sykes S."/>
            <person name="Tran B."/>
            <person name="Walsh L."/>
            <person name="Xia Y."/>
            <person name="Yang J."/>
            <person name="Young S."/>
            <person name="Zeng Q."/>
            <person name="Zheng X."/>
            <person name="Stephens R."/>
            <person name="Nusbaum C."/>
            <person name="Birren B.W."/>
            <person name="Azadi P."/>
            <person name="Lempicki R.A."/>
            <person name="Cuomo C.A."/>
            <person name="Kovacs J.A."/>
        </authorList>
    </citation>
    <scope>NUCLEOTIDE SEQUENCE [LARGE SCALE GENOMIC DNA]</scope>
    <source>
        <strain evidence="3">RU7</strain>
    </source>
</reference>
<feature type="compositionally biased region" description="Polar residues" evidence="1">
    <location>
        <begin position="1"/>
        <end position="25"/>
    </location>
</feature>
<dbReference type="RefSeq" id="XP_018230304.1">
    <property type="nucleotide sequence ID" value="XM_018373649.1"/>
</dbReference>
<dbReference type="GeneID" id="28939904"/>
<dbReference type="STRING" id="1408657.A0A0W4ZSH3"/>
<feature type="region of interest" description="Disordered" evidence="1">
    <location>
        <begin position="1"/>
        <end position="43"/>
    </location>
</feature>
<organism evidence="2 3">
    <name type="scientific">Pneumocystis jirovecii (strain RU7)</name>
    <name type="common">Human pneumocystis pneumonia agent</name>
    <dbReference type="NCBI Taxonomy" id="1408657"/>
    <lineage>
        <taxon>Eukaryota</taxon>
        <taxon>Fungi</taxon>
        <taxon>Dikarya</taxon>
        <taxon>Ascomycota</taxon>
        <taxon>Taphrinomycotina</taxon>
        <taxon>Pneumocystomycetes</taxon>
        <taxon>Pneumocystaceae</taxon>
        <taxon>Pneumocystis</taxon>
    </lineage>
</organism>
<sequence length="105" mass="11133">MNCSNGTNESNTTNAAVSTASNDAQTPLMLPAVPSNPSATTGVPQATLRLDQLGPVIVNSDGTLARIDNWAALTDAEKRNIERLLVRRNCARLEALRAADNTKDT</sequence>
<protein>
    <submittedName>
        <fullName evidence="2">Uncharacterized protein</fullName>
    </submittedName>
</protein>
<proteinExistence type="predicted"/>
<dbReference type="PANTHER" id="PTHR39474:SF1">
    <property type="entry name" value="FUNGAL SPECIFIC TRANSCRIPTION FACTOR"/>
    <property type="match status" value="1"/>
</dbReference>
<dbReference type="PANTHER" id="PTHR39474">
    <property type="entry name" value="UNNAMED PRODUCT"/>
    <property type="match status" value="1"/>
</dbReference>
<evidence type="ECO:0000313" key="2">
    <source>
        <dbReference type="EMBL" id="KTW31314.1"/>
    </source>
</evidence>
<dbReference type="eggNOG" id="ENOG502S84A">
    <property type="taxonomic scope" value="Eukaryota"/>
</dbReference>